<feature type="signal peptide" evidence="8">
    <location>
        <begin position="1"/>
        <end position="17"/>
    </location>
</feature>
<evidence type="ECO:0000313" key="10">
    <source>
        <dbReference type="Proteomes" id="UP000281553"/>
    </source>
</evidence>
<keyword evidence="5 7" id="KW-1133">Transmembrane helix</keyword>
<keyword evidence="8" id="KW-0732">Signal</keyword>
<feature type="chain" id="PRO_5018271249" evidence="8">
    <location>
        <begin position="18"/>
        <end position="60"/>
    </location>
</feature>
<dbReference type="GO" id="GO:0016020">
    <property type="term" value="C:membrane"/>
    <property type="evidence" value="ECO:0007669"/>
    <property type="project" value="UniProtKB-SubCell"/>
</dbReference>
<dbReference type="OrthoDB" id="6282779at2759"/>
<evidence type="ECO:0000256" key="8">
    <source>
        <dbReference type="SAM" id="SignalP"/>
    </source>
</evidence>
<evidence type="ECO:0000256" key="2">
    <source>
        <dbReference type="ARBA" id="ARBA00007965"/>
    </source>
</evidence>
<evidence type="ECO:0000256" key="6">
    <source>
        <dbReference type="ARBA" id="ARBA00023136"/>
    </source>
</evidence>
<comment type="similarity">
    <text evidence="2">Belongs to the SLC29A/ENT transporter (TC 2.A.57) family.</text>
</comment>
<feature type="transmembrane region" description="Helical" evidence="7">
    <location>
        <begin position="34"/>
        <end position="58"/>
    </location>
</feature>
<evidence type="ECO:0000256" key="3">
    <source>
        <dbReference type="ARBA" id="ARBA00022448"/>
    </source>
</evidence>
<dbReference type="GO" id="GO:0005337">
    <property type="term" value="F:nucleoside transmembrane transporter activity"/>
    <property type="evidence" value="ECO:0007669"/>
    <property type="project" value="InterPro"/>
</dbReference>
<accession>A0A3P7LG84</accession>
<evidence type="ECO:0000256" key="5">
    <source>
        <dbReference type="ARBA" id="ARBA00022989"/>
    </source>
</evidence>
<gene>
    <name evidence="9" type="ORF">DILT_LOCUS8221</name>
</gene>
<keyword evidence="3" id="KW-0813">Transport</keyword>
<dbReference type="Pfam" id="PF01733">
    <property type="entry name" value="Nucleoside_tran"/>
    <property type="match status" value="1"/>
</dbReference>
<sequence length="60" mass="6743">MGFFVLLRFVFVPLALLCNQNPHNYMPAIFVHDAWPILFVALIGLTNGHLLTVAIMYAPT</sequence>
<dbReference type="AlphaFoldDB" id="A0A3P7LG84"/>
<evidence type="ECO:0000313" key="9">
    <source>
        <dbReference type="EMBL" id="VDN12390.1"/>
    </source>
</evidence>
<proteinExistence type="inferred from homology"/>
<protein>
    <submittedName>
        <fullName evidence="9">Uncharacterized protein</fullName>
    </submittedName>
</protein>
<organism evidence="9 10">
    <name type="scientific">Dibothriocephalus latus</name>
    <name type="common">Fish tapeworm</name>
    <name type="synonym">Diphyllobothrium latum</name>
    <dbReference type="NCBI Taxonomy" id="60516"/>
    <lineage>
        <taxon>Eukaryota</taxon>
        <taxon>Metazoa</taxon>
        <taxon>Spiralia</taxon>
        <taxon>Lophotrochozoa</taxon>
        <taxon>Platyhelminthes</taxon>
        <taxon>Cestoda</taxon>
        <taxon>Eucestoda</taxon>
        <taxon>Diphyllobothriidea</taxon>
        <taxon>Diphyllobothriidae</taxon>
        <taxon>Dibothriocephalus</taxon>
    </lineage>
</organism>
<dbReference type="PRINTS" id="PR01130">
    <property type="entry name" value="DERENTRNSPRT"/>
</dbReference>
<comment type="subcellular location">
    <subcellularLocation>
        <location evidence="1">Membrane</location>
        <topology evidence="1">Multi-pass membrane protein</topology>
    </subcellularLocation>
</comment>
<dbReference type="EMBL" id="UYRU01053767">
    <property type="protein sequence ID" value="VDN12390.1"/>
    <property type="molecule type" value="Genomic_DNA"/>
</dbReference>
<keyword evidence="4 7" id="KW-0812">Transmembrane</keyword>
<reference evidence="9 10" key="1">
    <citation type="submission" date="2018-11" db="EMBL/GenBank/DDBJ databases">
        <authorList>
            <consortium name="Pathogen Informatics"/>
        </authorList>
    </citation>
    <scope>NUCLEOTIDE SEQUENCE [LARGE SCALE GENOMIC DNA]</scope>
</reference>
<evidence type="ECO:0000256" key="4">
    <source>
        <dbReference type="ARBA" id="ARBA00022692"/>
    </source>
</evidence>
<keyword evidence="6 7" id="KW-0472">Membrane</keyword>
<evidence type="ECO:0000256" key="1">
    <source>
        <dbReference type="ARBA" id="ARBA00004141"/>
    </source>
</evidence>
<dbReference type="InterPro" id="IPR002259">
    <property type="entry name" value="Eqnu_transpt"/>
</dbReference>
<dbReference type="Proteomes" id="UP000281553">
    <property type="component" value="Unassembled WGS sequence"/>
</dbReference>
<keyword evidence="10" id="KW-1185">Reference proteome</keyword>
<evidence type="ECO:0000256" key="7">
    <source>
        <dbReference type="SAM" id="Phobius"/>
    </source>
</evidence>
<name>A0A3P7LG84_DIBLA</name>